<dbReference type="SUPFAM" id="SSF52833">
    <property type="entry name" value="Thioredoxin-like"/>
    <property type="match status" value="1"/>
</dbReference>
<accession>A0ABR6Z672</accession>
<dbReference type="CDD" id="cd03025">
    <property type="entry name" value="DsbA_FrnE_like"/>
    <property type="match status" value="1"/>
</dbReference>
<feature type="domain" description="DSBA-like thioredoxin" evidence="1">
    <location>
        <begin position="8"/>
        <end position="185"/>
    </location>
</feature>
<dbReference type="Gene3D" id="3.40.30.10">
    <property type="entry name" value="Glutaredoxin"/>
    <property type="match status" value="1"/>
</dbReference>
<dbReference type="InterPro" id="IPR001853">
    <property type="entry name" value="DSBA-like_thioredoxin_dom"/>
</dbReference>
<evidence type="ECO:0000313" key="3">
    <source>
        <dbReference type="Proteomes" id="UP000646911"/>
    </source>
</evidence>
<dbReference type="InterPro" id="IPR036249">
    <property type="entry name" value="Thioredoxin-like_sf"/>
</dbReference>
<dbReference type="RefSeq" id="WP_186952608.1">
    <property type="nucleotide sequence ID" value="NZ_JACOFX010000002.1"/>
</dbReference>
<keyword evidence="3" id="KW-1185">Reference proteome</keyword>
<evidence type="ECO:0000313" key="2">
    <source>
        <dbReference type="EMBL" id="MBC3907279.1"/>
    </source>
</evidence>
<comment type="caution">
    <text evidence="2">The sequence shown here is derived from an EMBL/GenBank/DDBJ whole genome shotgun (WGS) entry which is preliminary data.</text>
</comment>
<protein>
    <submittedName>
        <fullName evidence="2">DsbA family protein</fullName>
    </submittedName>
</protein>
<evidence type="ECO:0000259" key="1">
    <source>
        <dbReference type="Pfam" id="PF01323"/>
    </source>
</evidence>
<dbReference type="PANTHER" id="PTHR13887">
    <property type="entry name" value="GLUTATHIONE S-TRANSFERASE KAPPA"/>
    <property type="match status" value="1"/>
</dbReference>
<dbReference type="EMBL" id="JACOFX010000002">
    <property type="protein sequence ID" value="MBC3907279.1"/>
    <property type="molecule type" value="Genomic_DNA"/>
</dbReference>
<dbReference type="PANTHER" id="PTHR13887:SF51">
    <property type="entry name" value="DSBA FAMILY PROTEIN"/>
    <property type="match status" value="1"/>
</dbReference>
<organism evidence="2 3">
    <name type="scientific">Undibacterium umbellatum</name>
    <dbReference type="NCBI Taxonomy" id="2762300"/>
    <lineage>
        <taxon>Bacteria</taxon>
        <taxon>Pseudomonadati</taxon>
        <taxon>Pseudomonadota</taxon>
        <taxon>Betaproteobacteria</taxon>
        <taxon>Burkholderiales</taxon>
        <taxon>Oxalobacteraceae</taxon>
        <taxon>Undibacterium</taxon>
    </lineage>
</organism>
<reference evidence="2 3" key="1">
    <citation type="submission" date="2020-08" db="EMBL/GenBank/DDBJ databases">
        <title>Novel species isolated from subtropical streams in China.</title>
        <authorList>
            <person name="Lu H."/>
        </authorList>
    </citation>
    <scope>NUCLEOTIDE SEQUENCE [LARGE SCALE GENOMIC DNA]</scope>
    <source>
        <strain evidence="2 3">NL8W</strain>
    </source>
</reference>
<gene>
    <name evidence="2" type="ORF">H8L47_06865</name>
</gene>
<dbReference type="Proteomes" id="UP000646911">
    <property type="component" value="Unassembled WGS sequence"/>
</dbReference>
<sequence>MSIRLHMIFDPLCGWCYAVSPLLKRVQAHFLGKLPLVFHPGLLFDQPNIIPPSYREHIIAADQHIATLSGVTFGNTYLDRVRNIGELSYYSVPSATAVMSQADASGSAALRMLEKIQHAHYIDAADISDFQVLSQLAMGLGLSASDFEAAYTRAKADLPALAQMAHRLLRQAGAQGFPSFVLESQGKFQRLNHSVAYQDSTRFIAEIEQAREIAELAAS</sequence>
<dbReference type="Pfam" id="PF01323">
    <property type="entry name" value="DSBA"/>
    <property type="match status" value="1"/>
</dbReference>
<name>A0ABR6Z672_9BURK</name>
<proteinExistence type="predicted"/>